<reference evidence="1" key="1">
    <citation type="journal article" date="2018" name="Genome Biol. Evol.">
        <title>Genomics and development of Lentinus tigrinus, a white-rot wood-decaying mushroom with dimorphic fruiting bodies.</title>
        <authorList>
            <person name="Wu B."/>
            <person name="Xu Z."/>
            <person name="Knudson A."/>
            <person name="Carlson A."/>
            <person name="Chen N."/>
            <person name="Kovaka S."/>
            <person name="LaButti K."/>
            <person name="Lipzen A."/>
            <person name="Pennachio C."/>
            <person name="Riley R."/>
            <person name="Schakwitz W."/>
            <person name="Umezawa K."/>
            <person name="Ohm R.A."/>
            <person name="Grigoriev I.V."/>
            <person name="Nagy L.G."/>
            <person name="Gibbons J."/>
            <person name="Hibbett D."/>
        </authorList>
    </citation>
    <scope>NUCLEOTIDE SEQUENCE [LARGE SCALE GENOMIC DNA]</scope>
    <source>
        <strain evidence="1">ALCF2SS1-6</strain>
    </source>
</reference>
<organism evidence="1 2">
    <name type="scientific">Lentinus tigrinus ALCF2SS1-6</name>
    <dbReference type="NCBI Taxonomy" id="1328759"/>
    <lineage>
        <taxon>Eukaryota</taxon>
        <taxon>Fungi</taxon>
        <taxon>Dikarya</taxon>
        <taxon>Basidiomycota</taxon>
        <taxon>Agaricomycotina</taxon>
        <taxon>Agaricomycetes</taxon>
        <taxon>Polyporales</taxon>
        <taxon>Polyporaceae</taxon>
        <taxon>Lentinus</taxon>
    </lineage>
</organism>
<evidence type="ECO:0000313" key="2">
    <source>
        <dbReference type="Proteomes" id="UP000313359"/>
    </source>
</evidence>
<accession>A0A5C2S5R0</accession>
<proteinExistence type="predicted"/>
<protein>
    <submittedName>
        <fullName evidence="1">Uncharacterized protein</fullName>
    </submittedName>
</protein>
<dbReference type="Proteomes" id="UP000313359">
    <property type="component" value="Unassembled WGS sequence"/>
</dbReference>
<dbReference type="AlphaFoldDB" id="A0A5C2S5R0"/>
<dbReference type="EMBL" id="ML122271">
    <property type="protein sequence ID" value="RPD59123.1"/>
    <property type="molecule type" value="Genomic_DNA"/>
</dbReference>
<name>A0A5C2S5R0_9APHY</name>
<gene>
    <name evidence="1" type="ORF">L227DRAFT_163519</name>
</gene>
<sequence length="174" mass="19456">MDSPHNRIGRHGRVLLSVRHGRLSPSSAILKGTWHSSPQLLLDCQRRQHSTSSRNTPHAKVYSGAPHRQRLRDTALLKMHEVIHLSNSTPGVGVLTGPTTFSDRPSANIDGVFIMPGEQYQGRFLNFVARMRARGRNFLAQRKRTVRQEDAPPSDAWLERRIPLGPLPASASFS</sequence>
<keyword evidence="2" id="KW-1185">Reference proteome</keyword>
<evidence type="ECO:0000313" key="1">
    <source>
        <dbReference type="EMBL" id="RPD59123.1"/>
    </source>
</evidence>